<dbReference type="Proteomes" id="UP000094622">
    <property type="component" value="Unassembled WGS sequence"/>
</dbReference>
<feature type="domain" description="LysM" evidence="3">
    <location>
        <begin position="571"/>
        <end position="620"/>
    </location>
</feature>
<feature type="region of interest" description="Disordered" evidence="1">
    <location>
        <begin position="224"/>
        <end position="419"/>
    </location>
</feature>
<dbReference type="SMART" id="SM00257">
    <property type="entry name" value="LysM"/>
    <property type="match status" value="1"/>
</dbReference>
<accession>A0A1E3GXP9</accession>
<feature type="transmembrane region" description="Helical" evidence="2">
    <location>
        <begin position="32"/>
        <end position="52"/>
    </location>
</feature>
<keyword evidence="2" id="KW-1133">Transmembrane helix</keyword>
<dbReference type="EMBL" id="MCRJ01000129">
    <property type="protein sequence ID" value="ODN68837.1"/>
    <property type="molecule type" value="Genomic_DNA"/>
</dbReference>
<dbReference type="InterPro" id="IPR036779">
    <property type="entry name" value="LysM_dom_sf"/>
</dbReference>
<evidence type="ECO:0000256" key="1">
    <source>
        <dbReference type="SAM" id="MobiDB-lite"/>
    </source>
</evidence>
<dbReference type="InterPro" id="IPR018392">
    <property type="entry name" value="LysM"/>
</dbReference>
<dbReference type="Gene3D" id="3.10.350.10">
    <property type="entry name" value="LysM domain"/>
    <property type="match status" value="1"/>
</dbReference>
<dbReference type="InterPro" id="IPR013783">
    <property type="entry name" value="Ig-like_fold"/>
</dbReference>
<feature type="compositionally biased region" description="Low complexity" evidence="1">
    <location>
        <begin position="230"/>
        <end position="291"/>
    </location>
</feature>
<dbReference type="Pfam" id="PF01476">
    <property type="entry name" value="LysM"/>
    <property type="match status" value="1"/>
</dbReference>
<dbReference type="AlphaFoldDB" id="A0A1E3GXP9"/>
<dbReference type="PANTHER" id="PTHR34700">
    <property type="entry name" value="POTASSIUM BINDING PROTEIN KBP"/>
    <property type="match status" value="1"/>
</dbReference>
<organism evidence="4 5">
    <name type="scientific">Methylobrevis pamukkalensis</name>
    <dbReference type="NCBI Taxonomy" id="1439726"/>
    <lineage>
        <taxon>Bacteria</taxon>
        <taxon>Pseudomonadati</taxon>
        <taxon>Pseudomonadota</taxon>
        <taxon>Alphaproteobacteria</taxon>
        <taxon>Hyphomicrobiales</taxon>
        <taxon>Pleomorphomonadaceae</taxon>
        <taxon>Methylobrevis</taxon>
    </lineage>
</organism>
<evidence type="ECO:0000259" key="3">
    <source>
        <dbReference type="PROSITE" id="PS51782"/>
    </source>
</evidence>
<dbReference type="Gene3D" id="2.60.40.10">
    <property type="entry name" value="Immunoglobulins"/>
    <property type="match status" value="2"/>
</dbReference>
<evidence type="ECO:0000313" key="4">
    <source>
        <dbReference type="EMBL" id="ODN68837.1"/>
    </source>
</evidence>
<evidence type="ECO:0000256" key="2">
    <source>
        <dbReference type="SAM" id="Phobius"/>
    </source>
</evidence>
<dbReference type="CDD" id="cd00118">
    <property type="entry name" value="LysM"/>
    <property type="match status" value="1"/>
</dbReference>
<feature type="compositionally biased region" description="Low complexity" evidence="1">
    <location>
        <begin position="299"/>
        <end position="401"/>
    </location>
</feature>
<dbReference type="PROSITE" id="PS51782">
    <property type="entry name" value="LYSM"/>
    <property type="match status" value="1"/>
</dbReference>
<feature type="region of interest" description="Disordered" evidence="1">
    <location>
        <begin position="60"/>
        <end position="88"/>
    </location>
</feature>
<keyword evidence="5" id="KW-1185">Reference proteome</keyword>
<comment type="caution">
    <text evidence="4">The sequence shown here is derived from an EMBL/GenBank/DDBJ whole genome shotgun (WGS) entry which is preliminary data.</text>
</comment>
<name>A0A1E3GXP9_9HYPH</name>
<sequence length="636" mass="61492">MAIRQEDVEDPARMPRLRIRTGTVMNKQVRTALVIAAIIVVLLFGGISTGLLDRLFEGPAPTADQGGTTVATTTPPAPDAAKPDPAANADAIRDRVVPVFDIVRVEPTGDAVISGQGEPDAKVEILSNDTVIASGEASAGGDWAIVLSTPLAPGAHDLTVRTVPADGSQPVVSEQRVAVSVPSGGKGEVLVVLNEPGAASAVLQLPKPEGTAAEPESQVVVADAGKTAPDDSTATSRTSAAVTTTVTPDTGEAPATDPAGAPATSSGDAAGSGAAATPGAPADPTAGAPTSQTAASDESAPTSGGADAATGADAAAGTVSSGAATSGSDSAPSATTTAEAGASAPATATPSETAPATAGAGPTPQAGEGTNPGSAGSAPDAGAAAPKTASSTATAPAPVTGRAVVQAPSSASSEAGQPAGQTAAAAPALTVEAVELEAGRSLFVAGAGAGGSAVRVYVDGNLVGEAAAPDRGRWIFESTLPAPLADGDHPVRADMVDGAGNVIARAEVTFSVEPDAAVATAPAGTSPGNAQAEASGSASGAGADMAIVGTGAASGGSGEGGAVAARVGEPAKVIIRRGDNLWTISRRLYGRGMRYSTIYLANTDQIRNPDLIYPGQVFVLPAGDAGWKGDQAPGVN</sequence>
<reference evidence="4 5" key="1">
    <citation type="submission" date="2016-07" db="EMBL/GenBank/DDBJ databases">
        <title>Draft Genome Sequence of Methylobrevis pamukkalensis PK2.</title>
        <authorList>
            <person name="Vasilenko O.V."/>
            <person name="Doronina N.V."/>
            <person name="Shmareva M.N."/>
            <person name="Tarlachkov S.V."/>
            <person name="Mustakhimov I."/>
            <person name="Trotsenko Y.A."/>
        </authorList>
    </citation>
    <scope>NUCLEOTIDE SEQUENCE [LARGE SCALE GENOMIC DNA]</scope>
    <source>
        <strain evidence="4 5">PK2</strain>
    </source>
</reference>
<evidence type="ECO:0000313" key="5">
    <source>
        <dbReference type="Proteomes" id="UP000094622"/>
    </source>
</evidence>
<proteinExistence type="predicted"/>
<dbReference type="InterPro" id="IPR052196">
    <property type="entry name" value="Bact_Kbp"/>
</dbReference>
<keyword evidence="2" id="KW-0812">Transmembrane</keyword>
<keyword evidence="2" id="KW-0472">Membrane</keyword>
<gene>
    <name evidence="4" type="ORF">A6302_03868</name>
</gene>
<protein>
    <submittedName>
        <fullName evidence="4">LysM domain/BON superfamily protein</fullName>
    </submittedName>
</protein>
<dbReference type="PATRIC" id="fig|1439726.3.peg.4082"/>
<dbReference type="PANTHER" id="PTHR34700:SF4">
    <property type="entry name" value="PHAGE-LIKE ELEMENT PBSX PROTEIN XKDP"/>
    <property type="match status" value="1"/>
</dbReference>
<feature type="compositionally biased region" description="Low complexity" evidence="1">
    <location>
        <begin position="68"/>
        <end position="88"/>
    </location>
</feature>